<evidence type="ECO:0000313" key="3">
    <source>
        <dbReference type="EMBL" id="MDQ1032859.1"/>
    </source>
</evidence>
<keyword evidence="2" id="KW-1133">Transmembrane helix</keyword>
<evidence type="ECO:0000313" key="4">
    <source>
        <dbReference type="Proteomes" id="UP001230328"/>
    </source>
</evidence>
<feature type="transmembrane region" description="Helical" evidence="2">
    <location>
        <begin position="109"/>
        <end position="125"/>
    </location>
</feature>
<evidence type="ECO:0000256" key="1">
    <source>
        <dbReference type="SAM" id="MobiDB-lite"/>
    </source>
</evidence>
<feature type="region of interest" description="Disordered" evidence="1">
    <location>
        <begin position="1"/>
        <end position="67"/>
    </location>
</feature>
<keyword evidence="2" id="KW-0812">Transmembrane</keyword>
<gene>
    <name evidence="3" type="ORF">QF035_010441</name>
</gene>
<feature type="compositionally biased region" description="Basic and acidic residues" evidence="1">
    <location>
        <begin position="41"/>
        <end position="54"/>
    </location>
</feature>
<accession>A0ABU0TDH1</accession>
<protein>
    <recommendedName>
        <fullName evidence="5">Ig-like domain-containing protein</fullName>
    </recommendedName>
</protein>
<comment type="caution">
    <text evidence="3">The sequence shown here is derived from an EMBL/GenBank/DDBJ whole genome shotgun (WGS) entry which is preliminary data.</text>
</comment>
<evidence type="ECO:0008006" key="5">
    <source>
        <dbReference type="Google" id="ProtNLM"/>
    </source>
</evidence>
<feature type="compositionally biased region" description="Polar residues" evidence="1">
    <location>
        <begin position="1"/>
        <end position="12"/>
    </location>
</feature>
<dbReference type="EMBL" id="JAUSZI010000002">
    <property type="protein sequence ID" value="MDQ1032859.1"/>
    <property type="molecule type" value="Genomic_DNA"/>
</dbReference>
<dbReference type="RefSeq" id="WP_307529887.1">
    <property type="nucleotide sequence ID" value="NZ_JAUSZI010000002.1"/>
</dbReference>
<sequence length="232" mass="25387">MTPTNDRTTPPGNGSWPAPPDHTADAEAEYSATELGSHWFQRPEQDTTPQEDRTAVAPTTPETRPDRVEGTVLRFGPGVTAALSHRSGTPLSAAVPTPTRHPQGRLRRHALPVLVLLMVIAFLAWQRSGTGFAADRVTVTTRNTTVECDSTADIVGVITTNGRPGTLSYRWVRSDGTTSAVLREVMPGGQKKARVHLLWTFRGEGRYRAQAELHVLSPIRHTATIRFVYDCS</sequence>
<keyword evidence="2" id="KW-0472">Membrane</keyword>
<proteinExistence type="predicted"/>
<evidence type="ECO:0000256" key="2">
    <source>
        <dbReference type="SAM" id="Phobius"/>
    </source>
</evidence>
<reference evidence="3 4" key="1">
    <citation type="submission" date="2023-07" db="EMBL/GenBank/DDBJ databases">
        <title>Comparative genomics of wheat-associated soil bacteria to identify genetic determinants of phenazine resistance.</title>
        <authorList>
            <person name="Mouncey N."/>
        </authorList>
    </citation>
    <scope>NUCLEOTIDE SEQUENCE [LARGE SCALE GENOMIC DNA]</scope>
    <source>
        <strain evidence="3 4">V2I4</strain>
    </source>
</reference>
<keyword evidence="4" id="KW-1185">Reference proteome</keyword>
<organism evidence="3 4">
    <name type="scientific">Streptomyces umbrinus</name>
    <dbReference type="NCBI Taxonomy" id="67370"/>
    <lineage>
        <taxon>Bacteria</taxon>
        <taxon>Bacillati</taxon>
        <taxon>Actinomycetota</taxon>
        <taxon>Actinomycetes</taxon>
        <taxon>Kitasatosporales</taxon>
        <taxon>Streptomycetaceae</taxon>
        <taxon>Streptomyces</taxon>
        <taxon>Streptomyces phaeochromogenes group</taxon>
    </lineage>
</organism>
<name>A0ABU0TDH1_9ACTN</name>
<dbReference type="Proteomes" id="UP001230328">
    <property type="component" value="Unassembled WGS sequence"/>
</dbReference>